<dbReference type="SUPFAM" id="SSF56553">
    <property type="entry name" value="Insert subdomain of RNA polymerase alpha subunit"/>
    <property type="match status" value="1"/>
</dbReference>
<organism evidence="4">
    <name type="scientific">Megaloselaginella exaltata</name>
    <dbReference type="NCBI Taxonomy" id="3140882"/>
    <lineage>
        <taxon>Eukaryota</taxon>
        <taxon>Viridiplantae</taxon>
        <taxon>Streptophyta</taxon>
        <taxon>Embryophyta</taxon>
        <taxon>Tracheophyta</taxon>
        <taxon>Lycopodiopsida</taxon>
        <taxon>Selaginellales</taxon>
        <taxon>Selaginellaceae</taxon>
        <taxon>Gymnogynoideae</taxon>
        <taxon>Megaloselaginella</taxon>
    </lineage>
</organism>
<keyword evidence="4" id="KW-0934">Plastid</keyword>
<evidence type="ECO:0000259" key="3">
    <source>
        <dbReference type="SMART" id="SM00662"/>
    </source>
</evidence>
<evidence type="ECO:0000256" key="1">
    <source>
        <dbReference type="ARBA" id="ARBA00022478"/>
    </source>
</evidence>
<dbReference type="Pfam" id="PF01193">
    <property type="entry name" value="RNA_pol_L"/>
    <property type="match status" value="1"/>
</dbReference>
<dbReference type="InterPro" id="IPR011263">
    <property type="entry name" value="DNA-dir_RNA_pol_RpoA/D/Rpb3"/>
</dbReference>
<dbReference type="SUPFAM" id="SSF55257">
    <property type="entry name" value="RBP11-like subunits of RNA polymerase"/>
    <property type="match status" value="1"/>
</dbReference>
<dbReference type="Gene3D" id="2.170.120.12">
    <property type="entry name" value="DNA-directed RNA polymerase, insert domain"/>
    <property type="match status" value="1"/>
</dbReference>
<keyword evidence="1" id="KW-0240">DNA-directed RNA polymerase</keyword>
<dbReference type="GO" id="GO:0003899">
    <property type="term" value="F:DNA-directed RNA polymerase activity"/>
    <property type="evidence" value="ECO:0007669"/>
    <property type="project" value="InterPro"/>
</dbReference>
<proteinExistence type="predicted"/>
<accession>A0A7U3VK41</accession>
<feature type="domain" description="DNA-directed RNA polymerase RpoA/D/Rpb3-type" evidence="3">
    <location>
        <begin position="28"/>
        <end position="235"/>
    </location>
</feature>
<dbReference type="InterPro" id="IPR011262">
    <property type="entry name" value="DNA-dir_RNA_pol_insert"/>
</dbReference>
<dbReference type="Gene3D" id="3.30.1360.10">
    <property type="entry name" value="RNA polymerase, RBP11-like subunit"/>
    <property type="match status" value="1"/>
</dbReference>
<geneLocation type="chloroplast" evidence="4"/>
<keyword evidence="2" id="KW-0804">Transcription</keyword>
<dbReference type="InterPro" id="IPR036603">
    <property type="entry name" value="RBP11-like"/>
</dbReference>
<dbReference type="EMBL" id="MN427927">
    <property type="protein sequence ID" value="QQP17297.1"/>
    <property type="molecule type" value="Genomic_DNA"/>
</dbReference>
<dbReference type="GO" id="GO:0000428">
    <property type="term" value="C:DNA-directed RNA polymerase complex"/>
    <property type="evidence" value="ECO:0007669"/>
    <property type="project" value="UniProtKB-KW"/>
</dbReference>
<reference evidence="4" key="1">
    <citation type="journal article" date="2020" name="Mol. Phylogenet. Evol.">
        <title>Plastome-based phylogenomics resolves the placement of the sanguinolenta group in the spikemoss of lycophyte (Selaginellaceae).</title>
        <authorList>
            <person name="Zhang H.-R."/>
            <person name="Wei R."/>
            <person name="Xiang Q.-P."/>
            <person name="Zhang X.-C."/>
        </authorList>
    </citation>
    <scope>NUCLEOTIDE SEQUENCE</scope>
</reference>
<dbReference type="CDD" id="cd06928">
    <property type="entry name" value="RNAP_alpha_NTD"/>
    <property type="match status" value="1"/>
</dbReference>
<dbReference type="SMART" id="SM00662">
    <property type="entry name" value="RPOLD"/>
    <property type="match status" value="1"/>
</dbReference>
<keyword evidence="4" id="KW-0150">Chloroplast</keyword>
<dbReference type="Pfam" id="PF01000">
    <property type="entry name" value="RNA_pol_A_bac"/>
    <property type="match status" value="1"/>
</dbReference>
<dbReference type="GO" id="GO:0006351">
    <property type="term" value="P:DNA-templated transcription"/>
    <property type="evidence" value="ECO:0007669"/>
    <property type="project" value="InterPro"/>
</dbReference>
<evidence type="ECO:0000313" key="4">
    <source>
        <dbReference type="EMBL" id="QQP17297.1"/>
    </source>
</evidence>
<dbReference type="AlphaFoldDB" id="A0A7U3VK41"/>
<sequence>MGLAPAVTMGPAAWRCTEFKAGSDRLYYSRFIISPLEVGQANTLGVALRRTLLGELEGVCITIGVFSPGVNHEYTALEGIRESVHDILMNLKQIVLRGNPAAPRLEAYVSITGPGRVTARDIVLPPFVGIIDPTQHIATVTKRLHLNFGLRLGKGHGYRRQNLIEYRKGNFPLDAVFTPIRSVNYSIHRYESHSGGMMKEMPLLEIWTDGSITPREAVREASRKLKHLFSPLFAYADDYGRMITARRA</sequence>
<dbReference type="InterPro" id="IPR036643">
    <property type="entry name" value="RNApol_insert_sf"/>
</dbReference>
<evidence type="ECO:0000256" key="2">
    <source>
        <dbReference type="ARBA" id="ARBA00023163"/>
    </source>
</evidence>
<dbReference type="GO" id="GO:0046983">
    <property type="term" value="F:protein dimerization activity"/>
    <property type="evidence" value="ECO:0007669"/>
    <property type="project" value="InterPro"/>
</dbReference>
<name>A0A7U3VK41_9TRAC</name>
<gene>
    <name evidence="4" type="primary">rpoA</name>
</gene>
<protein>
    <submittedName>
        <fullName evidence="4">RNA polymerase alpha subunit</fullName>
    </submittedName>
</protein>